<comment type="subcellular location">
    <subcellularLocation>
        <location evidence="1">Secreted</location>
    </subcellularLocation>
</comment>
<dbReference type="InterPro" id="IPR050650">
    <property type="entry name" value="Type-II_Cytokine-TF_Rcpt"/>
</dbReference>
<dbReference type="GO" id="GO:0042017">
    <property type="term" value="F:interleukin-22 binding"/>
    <property type="evidence" value="ECO:0007669"/>
    <property type="project" value="Ensembl"/>
</dbReference>
<evidence type="ECO:0000256" key="3">
    <source>
        <dbReference type="ARBA" id="ARBA00022525"/>
    </source>
</evidence>
<protein>
    <recommendedName>
        <fullName evidence="9">Interleukin-22 receptor subunit alpha-2</fullName>
    </recommendedName>
    <alternativeName>
        <fullName evidence="11">Cytokine receptor family type 2, soluble 1</fullName>
    </alternativeName>
    <alternativeName>
        <fullName evidence="10">Interleukin-22-binding protein</fullName>
    </alternativeName>
</protein>
<dbReference type="Pfam" id="PF09294">
    <property type="entry name" value="Interfer-bind"/>
    <property type="match status" value="1"/>
</dbReference>
<evidence type="ECO:0000256" key="8">
    <source>
        <dbReference type="ARBA" id="ARBA00054691"/>
    </source>
</evidence>
<dbReference type="Ensembl" id="ENSRFET00010007606.1">
    <property type="protein sequence ID" value="ENSRFEP00010006946.1"/>
    <property type="gene ID" value="ENSRFEG00010004706.1"/>
</dbReference>
<dbReference type="Proteomes" id="UP000472240">
    <property type="component" value="Chromosome 3"/>
</dbReference>
<dbReference type="InterPro" id="IPR013783">
    <property type="entry name" value="Ig-like_fold"/>
</dbReference>
<comment type="similarity">
    <text evidence="2">Belongs to the type II cytokine receptor family.</text>
</comment>
<accession>A0A671E175</accession>
<evidence type="ECO:0000256" key="5">
    <source>
        <dbReference type="ARBA" id="ARBA00022737"/>
    </source>
</evidence>
<keyword evidence="6" id="KW-1015">Disulfide bond</keyword>
<dbReference type="RefSeq" id="XP_032959033.1">
    <property type="nucleotide sequence ID" value="XM_033103142.1"/>
</dbReference>
<evidence type="ECO:0000313" key="15">
    <source>
        <dbReference type="EMBL" id="KAF6364594.1"/>
    </source>
</evidence>
<gene>
    <name evidence="16" type="primary">IL22RA2</name>
    <name evidence="15" type="ORF">mRhiFer1_006801</name>
</gene>
<keyword evidence="17" id="KW-1185">Reference proteome</keyword>
<reference evidence="15 18" key="4">
    <citation type="journal article" date="2020" name="Nature">
        <title>Six reference-quality genomes reveal evolution of bat adaptations.</title>
        <authorList>
            <person name="Jebb D."/>
            <person name="Huang Z."/>
            <person name="Pippel M."/>
            <person name="Hughes G.M."/>
            <person name="Lavrichenko K."/>
            <person name="Devanna P."/>
            <person name="Winkler S."/>
            <person name="Jermiin L.S."/>
            <person name="Skirmuntt E.C."/>
            <person name="Katzourakis A."/>
            <person name="Burkitt-Gray L."/>
            <person name="Ray D.A."/>
            <person name="Sullivan K.A.M."/>
            <person name="Roscito J.G."/>
            <person name="Kirilenko B.M."/>
            <person name="Davalos L.M."/>
            <person name="Corthals A.P."/>
            <person name="Power M.L."/>
            <person name="Jones G."/>
            <person name="Ransome R.D."/>
            <person name="Dechmann D.K.N."/>
            <person name="Locatelli A.G."/>
            <person name="Puechmaille S.J."/>
            <person name="Fedrigo O."/>
            <person name="Jarvis E.D."/>
            <person name="Hiller M."/>
            <person name="Vernes S.C."/>
            <person name="Myers E.W."/>
            <person name="Teeling E.C."/>
        </authorList>
    </citation>
    <scope>NUCLEOTIDE SEQUENCE [LARGE SCALE GENOMIC DNA]</scope>
    <source>
        <strain evidence="15">MRhiFer1</strain>
        <tissue evidence="15">Lung</tissue>
    </source>
</reference>
<organism evidence="16 17">
    <name type="scientific">Rhinolophus ferrumequinum</name>
    <name type="common">Greater horseshoe bat</name>
    <dbReference type="NCBI Taxonomy" id="59479"/>
    <lineage>
        <taxon>Eukaryota</taxon>
        <taxon>Metazoa</taxon>
        <taxon>Chordata</taxon>
        <taxon>Craniata</taxon>
        <taxon>Vertebrata</taxon>
        <taxon>Euteleostomi</taxon>
        <taxon>Mammalia</taxon>
        <taxon>Eutheria</taxon>
        <taxon>Laurasiatheria</taxon>
        <taxon>Chiroptera</taxon>
        <taxon>Yinpterochiroptera</taxon>
        <taxon>Rhinolophoidea</taxon>
        <taxon>Rhinolophidae</taxon>
        <taxon>Rhinolophinae</taxon>
        <taxon>Rhinolophus</taxon>
    </lineage>
</organism>
<dbReference type="Proteomes" id="UP000585614">
    <property type="component" value="Unassembled WGS sequence"/>
</dbReference>
<dbReference type="InterPro" id="IPR036116">
    <property type="entry name" value="FN3_sf"/>
</dbReference>
<dbReference type="FunFam" id="2.60.40.10:FF:000348">
    <property type="entry name" value="Interleukin 20 receptor subunit alpha"/>
    <property type="match status" value="1"/>
</dbReference>
<evidence type="ECO:0000256" key="1">
    <source>
        <dbReference type="ARBA" id="ARBA00004613"/>
    </source>
</evidence>
<proteinExistence type="inferred from homology"/>
<dbReference type="EMBL" id="JACAGC010000005">
    <property type="protein sequence ID" value="KAF6364594.1"/>
    <property type="molecule type" value="Genomic_DNA"/>
</dbReference>
<dbReference type="CTD" id="116379"/>
<evidence type="ECO:0000259" key="14">
    <source>
        <dbReference type="Pfam" id="PF09294"/>
    </source>
</evidence>
<evidence type="ECO:0000313" key="16">
    <source>
        <dbReference type="Ensembl" id="ENSRFEP00010006946.1"/>
    </source>
</evidence>
<sequence length="231" mass="27024">MTREHCFLGFLISVSLAGVVETQPAHKSLKPQRVHFQSRNFHNILHWQPGRAAASNSSVYFVQYKIYGQRQWRNKEDCWGIREFFCDLTNETSEIQEAYYGRVRTASAGIQSGWTMTQRFIPWWETKIDPPVMNVTQINGSLLVILHAPNIPYRNQKGKNVSMENYYELVYRVFIINNSLEKEQKVYEGTHRVVEIEALTPHTGYCVVAEIYQPMLDRRSQKSEERCVEMP</sequence>
<dbReference type="AlphaFoldDB" id="A0A671E175"/>
<feature type="domain" description="Fibronectin type-III" evidence="13">
    <location>
        <begin position="8"/>
        <end position="114"/>
    </location>
</feature>
<comment type="function">
    <text evidence="8">Receptor for IL22. Binds to IL22, prevents interaction with the functional IL-22R complex and blocks the activity of IL22 (in vitro). May play an important role as an IL22 antagonist in the regulation of inflammatory responses.</text>
</comment>
<reference evidence="16 17" key="2">
    <citation type="journal article" date="2018" name="Annu Rev Anim Biosci">
        <title>Bat Biology, Genomes, and the Bat1K Project: To Generate Chromosome-Level Genomes for All Living Bat Species.</title>
        <authorList>
            <person name="Teeling E.C."/>
            <person name="Vernes S.C."/>
            <person name="Davalos L.M."/>
            <person name="Ray D.A."/>
            <person name="Gilbert M.T.P."/>
            <person name="Myers E."/>
        </authorList>
    </citation>
    <scope>NUCLEOTIDE SEQUENCE</scope>
</reference>
<dbReference type="GO" id="GO:0005829">
    <property type="term" value="C:cytosol"/>
    <property type="evidence" value="ECO:0007669"/>
    <property type="project" value="Ensembl"/>
</dbReference>
<reference evidence="16" key="5">
    <citation type="submission" date="2025-05" db="UniProtKB">
        <authorList>
            <consortium name="Ensembl"/>
        </authorList>
    </citation>
    <scope>IDENTIFICATION</scope>
</reference>
<keyword evidence="3" id="KW-0964">Secreted</keyword>
<dbReference type="FunFam" id="2.60.40.10:FF:001095">
    <property type="entry name" value="Interleukin 22 receptor, alpha 2"/>
    <property type="match status" value="1"/>
</dbReference>
<evidence type="ECO:0000256" key="9">
    <source>
        <dbReference type="ARBA" id="ARBA00071142"/>
    </source>
</evidence>
<dbReference type="GeneID" id="117020557"/>
<name>A0A671E175_RHIFE</name>
<dbReference type="InterPro" id="IPR015373">
    <property type="entry name" value="Interferon/interleukin_rcp_dom"/>
</dbReference>
<evidence type="ECO:0000259" key="13">
    <source>
        <dbReference type="Pfam" id="PF01108"/>
    </source>
</evidence>
<dbReference type="OMA" id="SMENYYE"/>
<dbReference type="GeneTree" id="ENSGT00940000161124"/>
<evidence type="ECO:0000256" key="10">
    <source>
        <dbReference type="ARBA" id="ARBA00075144"/>
    </source>
</evidence>
<dbReference type="GO" id="GO:0042018">
    <property type="term" value="F:interleukin-22 receptor activity"/>
    <property type="evidence" value="ECO:0007669"/>
    <property type="project" value="Ensembl"/>
</dbReference>
<evidence type="ECO:0000256" key="11">
    <source>
        <dbReference type="ARBA" id="ARBA00080921"/>
    </source>
</evidence>
<dbReference type="PANTHER" id="PTHR20859:SF51">
    <property type="entry name" value="INTERLEUKIN-22 RECEPTOR SUBUNIT ALPHA-2"/>
    <property type="match status" value="1"/>
</dbReference>
<reference evidence="16 17" key="1">
    <citation type="journal article" date="2015" name="Annu Rev Anim Biosci">
        <title>The Genome 10K Project: a way forward.</title>
        <authorList>
            <person name="Koepfli K.P."/>
            <person name="Paten B."/>
            <person name="O'Brien S.J."/>
            <person name="Koepfli K.P."/>
            <person name="Paten B."/>
            <person name="Antunes A."/>
            <person name="Belov K."/>
            <person name="Bustamante C."/>
            <person name="Castoe T.A."/>
            <person name="Clawson H."/>
            <person name="Crawford A.J."/>
            <person name="Diekhans M."/>
            <person name="Distel D."/>
            <person name="Durbin R."/>
            <person name="Earl D."/>
            <person name="Fujita M.K."/>
            <person name="Gamble T."/>
            <person name="Georges A."/>
            <person name="Gemmell N."/>
            <person name="Gilbert M.T."/>
            <person name="Graves J.M."/>
            <person name="Green R.E."/>
            <person name="Hickey G."/>
            <person name="Jarvis E.D."/>
            <person name="Johnson W."/>
            <person name="Komissarov A."/>
            <person name="Korf I."/>
            <person name="Kuhn R."/>
            <person name="Larkin D.M."/>
            <person name="Lewin H."/>
            <person name="Lopez J.V."/>
            <person name="Ma J."/>
            <person name="Marques-Bonet T."/>
            <person name="Miller W."/>
            <person name="Murphy R."/>
            <person name="Pevzner P."/>
            <person name="Shapiro B."/>
            <person name="Steiner C."/>
            <person name="Tamazian G."/>
            <person name="Venkatesh B."/>
            <person name="Wang J."/>
            <person name="Wayne R."/>
            <person name="Wiley E."/>
            <person name="Yang H."/>
            <person name="Zhang G."/>
            <person name="Haussler D."/>
            <person name="Ryder O."/>
            <person name="O'Brien S.J."/>
        </authorList>
    </citation>
    <scope>NUCLEOTIDE SEQUENCE</scope>
</reference>
<dbReference type="GO" id="GO:0005576">
    <property type="term" value="C:extracellular region"/>
    <property type="evidence" value="ECO:0007669"/>
    <property type="project" value="UniProtKB-SubCell"/>
</dbReference>
<keyword evidence="4 12" id="KW-0732">Signal</keyword>
<dbReference type="PANTHER" id="PTHR20859">
    <property type="entry name" value="INTERFERON/INTERLEUKIN RECEPTOR"/>
    <property type="match status" value="1"/>
</dbReference>
<reference evidence="16 17" key="3">
    <citation type="submission" date="2018-12" db="EMBL/GenBank/DDBJ databases">
        <title>G10K-VGP greater horseshoe bat female genome, primary haplotype.</title>
        <authorList>
            <person name="Teeling E."/>
            <person name="Myers G."/>
            <person name="Vernes S."/>
            <person name="Pippel M."/>
            <person name="Winkler S."/>
            <person name="Fedrigo O."/>
            <person name="Rhie A."/>
            <person name="Koren S."/>
            <person name="Phillippy A."/>
            <person name="Lewin H."/>
            <person name="Damas J."/>
            <person name="Howe K."/>
            <person name="Mountcastle J."/>
            <person name="Jarvis E.D."/>
        </authorList>
    </citation>
    <scope>NUCLEOTIDE SEQUENCE [LARGE SCALE GENOMIC DNA]</scope>
</reference>
<dbReference type="OrthoDB" id="10007376at2759"/>
<dbReference type="SUPFAM" id="SSF49265">
    <property type="entry name" value="Fibronectin type III"/>
    <property type="match status" value="2"/>
</dbReference>
<keyword evidence="5" id="KW-0677">Repeat</keyword>
<evidence type="ECO:0000313" key="17">
    <source>
        <dbReference type="Proteomes" id="UP000472240"/>
    </source>
</evidence>
<feature type="domain" description="Interferon/interleukin receptor" evidence="14">
    <location>
        <begin position="126"/>
        <end position="230"/>
    </location>
</feature>
<dbReference type="Pfam" id="PF01108">
    <property type="entry name" value="Tissue_fac"/>
    <property type="match status" value="1"/>
</dbReference>
<dbReference type="InterPro" id="IPR003961">
    <property type="entry name" value="FN3_dom"/>
</dbReference>
<dbReference type="GO" id="GO:0050728">
    <property type="term" value="P:negative regulation of inflammatory response"/>
    <property type="evidence" value="ECO:0007669"/>
    <property type="project" value="Ensembl"/>
</dbReference>
<evidence type="ECO:0000256" key="4">
    <source>
        <dbReference type="ARBA" id="ARBA00022729"/>
    </source>
</evidence>
<evidence type="ECO:0000256" key="2">
    <source>
        <dbReference type="ARBA" id="ARBA00005399"/>
    </source>
</evidence>
<keyword evidence="7 15" id="KW-0675">Receptor</keyword>
<dbReference type="GO" id="GO:0005886">
    <property type="term" value="C:plasma membrane"/>
    <property type="evidence" value="ECO:0007669"/>
    <property type="project" value="TreeGrafter"/>
</dbReference>
<dbReference type="KEGG" id="rfq:117020557"/>
<evidence type="ECO:0000256" key="7">
    <source>
        <dbReference type="ARBA" id="ARBA00023170"/>
    </source>
</evidence>
<evidence type="ECO:0000256" key="12">
    <source>
        <dbReference type="SAM" id="SignalP"/>
    </source>
</evidence>
<feature type="signal peptide" evidence="12">
    <location>
        <begin position="1"/>
        <end position="22"/>
    </location>
</feature>
<evidence type="ECO:0000313" key="18">
    <source>
        <dbReference type="Proteomes" id="UP000585614"/>
    </source>
</evidence>
<dbReference type="Gene3D" id="2.60.40.10">
    <property type="entry name" value="Immunoglobulins"/>
    <property type="match status" value="2"/>
</dbReference>
<evidence type="ECO:0000256" key="6">
    <source>
        <dbReference type="ARBA" id="ARBA00023157"/>
    </source>
</evidence>
<feature type="chain" id="PRO_5044625396" description="Interleukin-22 receptor subunit alpha-2" evidence="12">
    <location>
        <begin position="23"/>
        <end position="231"/>
    </location>
</feature>